<reference evidence="2 3" key="1">
    <citation type="submission" date="2018-11" db="EMBL/GenBank/DDBJ databases">
        <title>Genomes From Bacteria Associated with the Canine Oral Cavity: a Test Case for Automated Genome-Based Taxonomic Assignment.</title>
        <authorList>
            <person name="Coil D.A."/>
            <person name="Jospin G."/>
            <person name="Darling A.E."/>
            <person name="Wallis C."/>
            <person name="Davis I.J."/>
            <person name="Harris S."/>
            <person name="Eisen J.A."/>
            <person name="Holcombe L.J."/>
            <person name="O'Flynn C."/>
        </authorList>
    </citation>
    <scope>NUCLEOTIDE SEQUENCE [LARGE SCALE GENOMIC DNA]</scope>
    <source>
        <strain evidence="2 3">OH887_COT-365</strain>
    </source>
</reference>
<organism evidence="2 3">
    <name type="scientific">Arachnia propionica</name>
    <dbReference type="NCBI Taxonomy" id="1750"/>
    <lineage>
        <taxon>Bacteria</taxon>
        <taxon>Bacillati</taxon>
        <taxon>Actinomycetota</taxon>
        <taxon>Actinomycetes</taxon>
        <taxon>Propionibacteriales</taxon>
        <taxon>Propionibacteriaceae</taxon>
        <taxon>Arachnia</taxon>
    </lineage>
</organism>
<comment type="caution">
    <text evidence="2">The sequence shown here is derived from an EMBL/GenBank/DDBJ whole genome shotgun (WGS) entry which is preliminary data.</text>
</comment>
<comment type="similarity">
    <text evidence="1">Belongs to the ROK (NagC/XylR) family.</text>
</comment>
<evidence type="ECO:0000256" key="1">
    <source>
        <dbReference type="ARBA" id="ARBA00006479"/>
    </source>
</evidence>
<dbReference type="EMBL" id="RQZG01000007">
    <property type="protein sequence ID" value="RRD05154.1"/>
    <property type="molecule type" value="Genomic_DNA"/>
</dbReference>
<dbReference type="InterPro" id="IPR036390">
    <property type="entry name" value="WH_DNA-bd_sf"/>
</dbReference>
<proteinExistence type="inferred from homology"/>
<dbReference type="PANTHER" id="PTHR18964:SF149">
    <property type="entry name" value="BIFUNCTIONAL UDP-N-ACETYLGLUCOSAMINE 2-EPIMERASE_N-ACETYLMANNOSAMINE KINASE"/>
    <property type="match status" value="1"/>
</dbReference>
<evidence type="ECO:0000313" key="3">
    <source>
        <dbReference type="Proteomes" id="UP000280819"/>
    </source>
</evidence>
<dbReference type="Proteomes" id="UP000280819">
    <property type="component" value="Unassembled WGS sequence"/>
</dbReference>
<accession>A0A3P1T6Z0</accession>
<dbReference type="Pfam" id="PF00480">
    <property type="entry name" value="ROK"/>
    <property type="match status" value="1"/>
</dbReference>
<dbReference type="AlphaFoldDB" id="A0A3P1T6Z0"/>
<evidence type="ECO:0000313" key="2">
    <source>
        <dbReference type="EMBL" id="RRD05154.1"/>
    </source>
</evidence>
<name>A0A3P1T6Z0_9ACTN</name>
<dbReference type="SUPFAM" id="SSF53067">
    <property type="entry name" value="Actin-like ATPase domain"/>
    <property type="match status" value="1"/>
</dbReference>
<dbReference type="Gene3D" id="3.30.420.40">
    <property type="match status" value="2"/>
</dbReference>
<dbReference type="InterPro" id="IPR043129">
    <property type="entry name" value="ATPase_NBD"/>
</dbReference>
<dbReference type="SUPFAM" id="SSF46785">
    <property type="entry name" value="Winged helix' DNA-binding domain"/>
    <property type="match status" value="1"/>
</dbReference>
<dbReference type="RefSeq" id="WP_124844460.1">
    <property type="nucleotide sequence ID" value="NZ_RQZG01000007.1"/>
</dbReference>
<dbReference type="OrthoDB" id="37575at2"/>
<dbReference type="PANTHER" id="PTHR18964">
    <property type="entry name" value="ROK (REPRESSOR, ORF, KINASE) FAMILY"/>
    <property type="match status" value="1"/>
</dbReference>
<dbReference type="CDD" id="cd23763">
    <property type="entry name" value="ASKHA_ATPase_ROK"/>
    <property type="match status" value="1"/>
</dbReference>
<sequence length="413" mass="44109">MSAAVVNPVLEQVCRRASTRAVLEVAWEGEVLRADDVMEHAGVTRSTALQALDALGELGLVEELSCTGEGPVMGRPARRFRLRVGVEAGVVVGLEAGQQKMAATVTDLAGNVLARWGIDIPDADPAHHQDPALRRELARSAVATALHEAGAQDVDVLVMGIGVPAPVDGHGCSPEGELGFWRIMHAGLLEMFREDFAHVRIENDAALAALAELHFGAARQEQDFVTLLLAWGIGAGVVMDGQLLRGANGAVGELGFFEMVEGIGTSAGFHEIVEEWVRGHWRKDELPAEHPWREYLAGVRARESLLALLDPEDPVMAPLFHELVRLTGRIVDLMAQVYDPAAVVIAGPVAADIGPVLDAVREGQTDTTGRLRPKVLASPLGEDVISLGAAAAARELSMGDVIEWALAKRRLQS</sequence>
<protein>
    <submittedName>
        <fullName evidence="2">ROK family protein</fullName>
    </submittedName>
</protein>
<dbReference type="InterPro" id="IPR000600">
    <property type="entry name" value="ROK"/>
</dbReference>
<gene>
    <name evidence="2" type="ORF">EII34_07375</name>
</gene>